<dbReference type="CDD" id="cd09218">
    <property type="entry name" value="TLP-PA"/>
    <property type="match status" value="1"/>
</dbReference>
<dbReference type="PROSITE" id="PS51367">
    <property type="entry name" value="THAUMATIN_2"/>
    <property type="match status" value="1"/>
</dbReference>
<feature type="disulfide bond" evidence="3">
    <location>
        <begin position="52"/>
        <end position="254"/>
    </location>
</feature>
<accession>A0AAN7JLA4</accession>
<sequence length="301" mass="32136">MGQEVFCRLIDQPPLSMANKLTFLLLAIIFISWIPTGVESLGTRTFTIVNNCKETVWPGITHGENFKGSGFALKPGQSAVYTAPATWGGRIWGRTGCSFDSNGNGTCQTGSCGSSLNCTTPGSPPASIAEFTLGDVDYYDVSLVDGFNLPVIIIPLKGKQNCTTVGCDGDLRRNCPAELALNSSGKVIACRSACNVFNTDEYCCRGMFGDAMTCHPSNYSRTFKSICPVAYSYAYDDPTSIKTCVGANYIVSFCSSRNETVCSYHNNVLSCSSPSSAATAFGGWQSVTLAIILMLVLDLCS</sequence>
<keyword evidence="4" id="KW-0812">Transmembrane</keyword>
<feature type="disulfide bond" evidence="3">
    <location>
        <begin position="162"/>
        <end position="244"/>
    </location>
</feature>
<keyword evidence="4" id="KW-1133">Transmembrane helix</keyword>
<gene>
    <name evidence="5" type="ORF">SAY87_014179</name>
</gene>
<proteinExistence type="inferred from homology"/>
<dbReference type="PANTHER" id="PTHR31048">
    <property type="entry name" value="OS03G0233200 PROTEIN"/>
    <property type="match status" value="1"/>
</dbReference>
<dbReference type="SMART" id="SM00205">
    <property type="entry name" value="THN"/>
    <property type="match status" value="1"/>
</dbReference>
<dbReference type="PIRSF" id="PIRSF002703">
    <property type="entry name" value="Thaumatin"/>
    <property type="match status" value="1"/>
</dbReference>
<name>A0AAN7JLA4_9MYRT</name>
<evidence type="ECO:0000256" key="2">
    <source>
        <dbReference type="ARBA" id="ARBA00023157"/>
    </source>
</evidence>
<dbReference type="InterPro" id="IPR037176">
    <property type="entry name" value="Osmotin/thaumatin-like_sf"/>
</dbReference>
<reference evidence="5 6" key="1">
    <citation type="journal article" date="2023" name="Hortic Res">
        <title>Pangenome of water caltrop reveals structural variations and asymmetric subgenome divergence after allopolyploidization.</title>
        <authorList>
            <person name="Zhang X."/>
            <person name="Chen Y."/>
            <person name="Wang L."/>
            <person name="Yuan Y."/>
            <person name="Fang M."/>
            <person name="Shi L."/>
            <person name="Lu R."/>
            <person name="Comes H.P."/>
            <person name="Ma Y."/>
            <person name="Chen Y."/>
            <person name="Huang G."/>
            <person name="Zhou Y."/>
            <person name="Zheng Z."/>
            <person name="Qiu Y."/>
        </authorList>
    </citation>
    <scope>NUCLEOTIDE SEQUENCE [LARGE SCALE GENOMIC DNA]</scope>
    <source>
        <tissue evidence="5">Roots</tissue>
    </source>
</reference>
<dbReference type="PRINTS" id="PR00347">
    <property type="entry name" value="THAUMATIN"/>
</dbReference>
<dbReference type="EMBL" id="JAXIOK010000019">
    <property type="protein sequence ID" value="KAK4747593.1"/>
    <property type="molecule type" value="Genomic_DNA"/>
</dbReference>
<feature type="disulfide bond" evidence="3">
    <location>
        <begin position="97"/>
        <end position="107"/>
    </location>
</feature>
<evidence type="ECO:0000256" key="3">
    <source>
        <dbReference type="PIRSR" id="PIRSR002703-1"/>
    </source>
</evidence>
<dbReference type="FunFam" id="2.60.110.10:FF:000002">
    <property type="entry name" value="Thaumatin-like protein 1a"/>
    <property type="match status" value="1"/>
</dbReference>
<feature type="disulfide bond" evidence="3">
    <location>
        <begin position="112"/>
        <end position="118"/>
    </location>
</feature>
<keyword evidence="6" id="KW-1185">Reference proteome</keyword>
<feature type="disulfide bond" evidence="3">
    <location>
        <begin position="167"/>
        <end position="227"/>
    </location>
</feature>
<evidence type="ECO:0000313" key="6">
    <source>
        <dbReference type="Proteomes" id="UP001345219"/>
    </source>
</evidence>
<dbReference type="Gene3D" id="2.60.110.10">
    <property type="entry name" value="Thaumatin"/>
    <property type="match status" value="1"/>
</dbReference>
<feature type="disulfide bond" evidence="3">
    <location>
        <begin position="175"/>
        <end position="190"/>
    </location>
</feature>
<evidence type="ECO:0008006" key="7">
    <source>
        <dbReference type="Google" id="ProtNLM"/>
    </source>
</evidence>
<protein>
    <recommendedName>
        <fullName evidence="7">Thaumatin-like protein</fullName>
    </recommendedName>
</protein>
<feature type="disulfide bond" evidence="3">
    <location>
        <begin position="204"/>
        <end position="214"/>
    </location>
</feature>
<comment type="caution">
    <text evidence="5">The sequence shown here is derived from an EMBL/GenBank/DDBJ whole genome shotgun (WGS) entry which is preliminary data.</text>
</comment>
<dbReference type="AlphaFoldDB" id="A0AAN7JLA4"/>
<organism evidence="5 6">
    <name type="scientific">Trapa incisa</name>
    <dbReference type="NCBI Taxonomy" id="236973"/>
    <lineage>
        <taxon>Eukaryota</taxon>
        <taxon>Viridiplantae</taxon>
        <taxon>Streptophyta</taxon>
        <taxon>Embryophyta</taxon>
        <taxon>Tracheophyta</taxon>
        <taxon>Spermatophyta</taxon>
        <taxon>Magnoliopsida</taxon>
        <taxon>eudicotyledons</taxon>
        <taxon>Gunneridae</taxon>
        <taxon>Pentapetalae</taxon>
        <taxon>rosids</taxon>
        <taxon>malvids</taxon>
        <taxon>Myrtales</taxon>
        <taxon>Lythraceae</taxon>
        <taxon>Trapa</taxon>
    </lineage>
</organism>
<feature type="disulfide bond" evidence="3">
    <location>
        <begin position="194"/>
        <end position="203"/>
    </location>
</feature>
<dbReference type="InterPro" id="IPR001938">
    <property type="entry name" value="Thaumatin"/>
</dbReference>
<evidence type="ECO:0000313" key="5">
    <source>
        <dbReference type="EMBL" id="KAK4747593.1"/>
    </source>
</evidence>
<dbReference type="Proteomes" id="UP001345219">
    <property type="component" value="Chromosome 12"/>
</dbReference>
<keyword evidence="2 3" id="KW-1015">Disulfide bond</keyword>
<feature type="transmembrane region" description="Helical" evidence="4">
    <location>
        <begin position="21"/>
        <end position="38"/>
    </location>
</feature>
<evidence type="ECO:0000256" key="4">
    <source>
        <dbReference type="SAM" id="Phobius"/>
    </source>
</evidence>
<keyword evidence="4" id="KW-0472">Membrane</keyword>
<evidence type="ECO:0000256" key="1">
    <source>
        <dbReference type="ARBA" id="ARBA00010607"/>
    </source>
</evidence>
<dbReference type="SUPFAM" id="SSF49870">
    <property type="entry name" value="Osmotin, thaumatin-like protein"/>
    <property type="match status" value="1"/>
</dbReference>
<dbReference type="Pfam" id="PF00314">
    <property type="entry name" value="Thaumatin"/>
    <property type="match status" value="1"/>
</dbReference>
<comment type="similarity">
    <text evidence="1">Belongs to the thaumatin family.</text>
</comment>